<dbReference type="SUPFAM" id="SSF103473">
    <property type="entry name" value="MFS general substrate transporter"/>
    <property type="match status" value="1"/>
</dbReference>
<feature type="transmembrane region" description="Helical" evidence="6">
    <location>
        <begin position="314"/>
        <end position="335"/>
    </location>
</feature>
<dbReference type="PANTHER" id="PTHR43683">
    <property type="entry name" value="MULTIDRUG EFFLUX PROTEIN YFMO"/>
    <property type="match status" value="1"/>
</dbReference>
<proteinExistence type="predicted"/>
<feature type="compositionally biased region" description="Pro residues" evidence="5">
    <location>
        <begin position="1"/>
        <end position="17"/>
    </location>
</feature>
<dbReference type="InterPro" id="IPR001958">
    <property type="entry name" value="Tet-R_TetA/multi-R_MdtG-like"/>
</dbReference>
<evidence type="ECO:0000313" key="9">
    <source>
        <dbReference type="Proteomes" id="UP000182690"/>
    </source>
</evidence>
<dbReference type="Gene3D" id="1.20.1250.20">
    <property type="entry name" value="MFS general substrate transporter like domains"/>
    <property type="match status" value="1"/>
</dbReference>
<dbReference type="InterPro" id="IPR020846">
    <property type="entry name" value="MFS_dom"/>
</dbReference>
<dbReference type="EMBL" id="FNKB01000001">
    <property type="protein sequence ID" value="SDQ06506.1"/>
    <property type="molecule type" value="Genomic_DNA"/>
</dbReference>
<feature type="transmembrane region" description="Helical" evidence="6">
    <location>
        <begin position="365"/>
        <end position="386"/>
    </location>
</feature>
<feature type="transmembrane region" description="Helical" evidence="6">
    <location>
        <begin position="161"/>
        <end position="181"/>
    </location>
</feature>
<evidence type="ECO:0000313" key="8">
    <source>
        <dbReference type="EMBL" id="SDQ06506.1"/>
    </source>
</evidence>
<keyword evidence="3 6" id="KW-1133">Transmembrane helix</keyword>
<comment type="subcellular location">
    <subcellularLocation>
        <location evidence="1">Cell membrane</location>
        <topology evidence="1">Multi-pass membrane protein</topology>
    </subcellularLocation>
</comment>
<feature type="transmembrane region" description="Helical" evidence="6">
    <location>
        <begin position="274"/>
        <end position="294"/>
    </location>
</feature>
<dbReference type="CDD" id="cd17474">
    <property type="entry name" value="MFS_YfmO_like"/>
    <property type="match status" value="1"/>
</dbReference>
<dbReference type="PRINTS" id="PR01035">
    <property type="entry name" value="TCRTETA"/>
</dbReference>
<organism evidence="8 9">
    <name type="scientific">Leucobacter chromiiresistens</name>
    <dbReference type="NCBI Taxonomy" id="1079994"/>
    <lineage>
        <taxon>Bacteria</taxon>
        <taxon>Bacillati</taxon>
        <taxon>Actinomycetota</taxon>
        <taxon>Actinomycetes</taxon>
        <taxon>Micrococcales</taxon>
        <taxon>Microbacteriaceae</taxon>
        <taxon>Leucobacter</taxon>
    </lineage>
</organism>
<keyword evidence="2 6" id="KW-0812">Transmembrane</keyword>
<feature type="transmembrane region" description="Helical" evidence="6">
    <location>
        <begin position="102"/>
        <end position="120"/>
    </location>
</feature>
<dbReference type="InterPro" id="IPR011701">
    <property type="entry name" value="MFS"/>
</dbReference>
<reference evidence="8 9" key="1">
    <citation type="submission" date="2016-10" db="EMBL/GenBank/DDBJ databases">
        <authorList>
            <person name="de Groot N.N."/>
        </authorList>
    </citation>
    <scope>NUCLEOTIDE SEQUENCE [LARGE SCALE GENOMIC DNA]</scope>
    <source>
        <strain evidence="8 9">DSM 22788</strain>
    </source>
</reference>
<dbReference type="GO" id="GO:0022857">
    <property type="term" value="F:transmembrane transporter activity"/>
    <property type="evidence" value="ECO:0007669"/>
    <property type="project" value="InterPro"/>
</dbReference>
<gene>
    <name evidence="8" type="ORF">SAMN04488565_0192</name>
</gene>
<evidence type="ECO:0000256" key="2">
    <source>
        <dbReference type="ARBA" id="ARBA00022692"/>
    </source>
</evidence>
<sequence length="476" mass="48243">MPHRPGAPAPPPSSPPPHHAEPRAPARTTQEQITSTTAESRPDTGSTPATSSTPKASILRQPTAVWAIAFACAVSFMGIGLVDPILPAISHELGASPSQTMLLFTSYLFITGAAMFFTSWVSSRLGVKRTLLAGLVLVVVFAALAGASGSVDAIIGFRAGWGLGNALFISTALAAIVGAASGGSRQAIVLYEAALGVGLAVGPLVGGVLGSLSWRGPFFGTAGLMAIALIAILVLLRQPMRGADSAAGATAPAPEKLSILAGFRALRNPALRSLSLVALFYNFGFFVLLAYSPYPLEAAASAVGSAFGAHELGLVFFGWGLALAITSVLVAPALTRRFGLRPVLFTMLGGLTACLALLGCLTGSLVGLVVIVIVSGLLLGVMNTALTEAVMEATDLPRNVASSTYSGVRFMGGAVAPAVAGPISEALGAGAPYWFGAGAIVVAMVMLGIAGRHLAHIGRPHESATEEAQSITAGDA</sequence>
<dbReference type="GO" id="GO:0005886">
    <property type="term" value="C:plasma membrane"/>
    <property type="evidence" value="ECO:0007669"/>
    <property type="project" value="UniProtKB-SubCell"/>
</dbReference>
<feature type="transmembrane region" description="Helical" evidence="6">
    <location>
        <begin position="64"/>
        <end position="82"/>
    </location>
</feature>
<keyword evidence="4 6" id="KW-0472">Membrane</keyword>
<dbReference type="InterPro" id="IPR036259">
    <property type="entry name" value="MFS_trans_sf"/>
</dbReference>
<dbReference type="eggNOG" id="COG2814">
    <property type="taxonomic scope" value="Bacteria"/>
</dbReference>
<accession>A0A1H0XV29</accession>
<feature type="region of interest" description="Disordered" evidence="5">
    <location>
        <begin position="1"/>
        <end position="55"/>
    </location>
</feature>
<dbReference type="AlphaFoldDB" id="A0A1H0XV29"/>
<feature type="transmembrane region" description="Helical" evidence="6">
    <location>
        <begin position="132"/>
        <end position="155"/>
    </location>
</feature>
<dbReference type="Pfam" id="PF07690">
    <property type="entry name" value="MFS_1"/>
    <property type="match status" value="2"/>
</dbReference>
<evidence type="ECO:0000256" key="5">
    <source>
        <dbReference type="SAM" id="MobiDB-lite"/>
    </source>
</evidence>
<dbReference type="PROSITE" id="PS50850">
    <property type="entry name" value="MFS"/>
    <property type="match status" value="1"/>
</dbReference>
<protein>
    <submittedName>
        <fullName evidence="8">Predicted arabinose efflux permease, MFS family</fullName>
    </submittedName>
</protein>
<evidence type="ECO:0000256" key="6">
    <source>
        <dbReference type="SAM" id="Phobius"/>
    </source>
</evidence>
<feature type="transmembrane region" description="Helical" evidence="6">
    <location>
        <begin position="433"/>
        <end position="451"/>
    </location>
</feature>
<feature type="transmembrane region" description="Helical" evidence="6">
    <location>
        <begin position="218"/>
        <end position="236"/>
    </location>
</feature>
<name>A0A1H0XV29_9MICO</name>
<evidence type="ECO:0000256" key="4">
    <source>
        <dbReference type="ARBA" id="ARBA00023136"/>
    </source>
</evidence>
<feature type="compositionally biased region" description="Low complexity" evidence="5">
    <location>
        <begin position="44"/>
        <end position="55"/>
    </location>
</feature>
<dbReference type="InterPro" id="IPR053200">
    <property type="entry name" value="YfmO-like"/>
</dbReference>
<dbReference type="PANTHER" id="PTHR43683:SF1">
    <property type="entry name" value="MULTIDRUG EFFLUX PROTEIN YFMO"/>
    <property type="match status" value="1"/>
</dbReference>
<evidence type="ECO:0000256" key="1">
    <source>
        <dbReference type="ARBA" id="ARBA00004651"/>
    </source>
</evidence>
<feature type="transmembrane region" description="Helical" evidence="6">
    <location>
        <begin position="188"/>
        <end position="212"/>
    </location>
</feature>
<dbReference type="STRING" id="1079994.SAMN04488565_0192"/>
<dbReference type="Proteomes" id="UP000182690">
    <property type="component" value="Unassembled WGS sequence"/>
</dbReference>
<evidence type="ECO:0000256" key="3">
    <source>
        <dbReference type="ARBA" id="ARBA00022989"/>
    </source>
</evidence>
<feature type="compositionally biased region" description="Polar residues" evidence="5">
    <location>
        <begin position="28"/>
        <end position="39"/>
    </location>
</feature>
<evidence type="ECO:0000259" key="7">
    <source>
        <dbReference type="PROSITE" id="PS50850"/>
    </source>
</evidence>
<feature type="domain" description="Major facilitator superfamily (MFS) profile" evidence="7">
    <location>
        <begin position="64"/>
        <end position="455"/>
    </location>
</feature>